<dbReference type="AlphaFoldDB" id="A0A1V9HI36"/>
<evidence type="ECO:0000313" key="1">
    <source>
        <dbReference type="EMBL" id="OQP82252.1"/>
    </source>
</evidence>
<organism evidence="1 2">
    <name type="scientific">Xanthomonas phaseoli pv. syngonii LMG 9055</name>
    <dbReference type="NCBI Taxonomy" id="1437878"/>
    <lineage>
        <taxon>Bacteria</taxon>
        <taxon>Pseudomonadati</taxon>
        <taxon>Pseudomonadota</taxon>
        <taxon>Gammaproteobacteria</taxon>
        <taxon>Lysobacterales</taxon>
        <taxon>Lysobacteraceae</taxon>
        <taxon>Xanthomonas</taxon>
    </lineage>
</organism>
<sequence length="65" mass="6875">MTSGAQTTGQVEAEINAVIAAPTTSRWLKGALTDALHRDCVDVAHDAELLADLLGRRCDSILGRV</sequence>
<comment type="caution">
    <text evidence="1">The sequence shown here is derived from an EMBL/GenBank/DDBJ whole genome shotgun (WGS) entry which is preliminary data.</text>
</comment>
<reference evidence="1 2" key="2">
    <citation type="journal article" date="2017" name="Plant Pathol.">
        <title>Pathogenicity and virulence gene content of Xanthomonas strains infecting Araceae, formerly known as Xanthomonas axonopodis pv. dieffenbachiae.</title>
        <authorList>
            <person name="Constantin E.C."/>
            <person name="Haegeman A."/>
            <person name="Van Vaerenbergh J."/>
            <person name="Baeyen S."/>
            <person name="Van Malderghem C."/>
            <person name="Maes M."/>
            <person name="Cottyn B."/>
        </authorList>
    </citation>
    <scope>NUCLEOTIDE SEQUENCE [LARGE SCALE GENOMIC DNA]</scope>
    <source>
        <strain evidence="2">LMG9055</strain>
    </source>
</reference>
<accession>A0A1V9HI36</accession>
<name>A0A1V9HI36_9XANT</name>
<dbReference type="EMBL" id="JPUO02000075">
    <property type="protein sequence ID" value="OQP82252.1"/>
    <property type="molecule type" value="Genomic_DNA"/>
</dbReference>
<gene>
    <name evidence="1" type="ORF">IA54_020920</name>
</gene>
<evidence type="ECO:0000313" key="2">
    <source>
        <dbReference type="Proteomes" id="UP000050343"/>
    </source>
</evidence>
<reference evidence="1 2" key="1">
    <citation type="journal article" date="2016" name="Plant Pathol.">
        <title>Genetic characterization of strains named as Xanthomonas axonopodis pv. dieffenbachiae leads to a taxonomic revision of the X. axonopodis species complex.</title>
        <authorList>
            <person name="Constantin E.C."/>
            <person name="Cleenwerck I."/>
            <person name="Maes M."/>
            <person name="Baeyen S."/>
            <person name="Van Malderghem C."/>
            <person name="De Vos P."/>
            <person name="Cottyn B."/>
        </authorList>
    </citation>
    <scope>NUCLEOTIDE SEQUENCE [LARGE SCALE GENOMIC DNA]</scope>
    <source>
        <strain evidence="2">LMG9055</strain>
    </source>
</reference>
<protein>
    <submittedName>
        <fullName evidence="1">Uncharacterized protein</fullName>
    </submittedName>
</protein>
<proteinExistence type="predicted"/>
<dbReference type="Proteomes" id="UP000050343">
    <property type="component" value="Unassembled WGS sequence"/>
</dbReference>